<protein>
    <submittedName>
        <fullName evidence="3">Uncharacterized protein</fullName>
    </submittedName>
</protein>
<feature type="region of interest" description="Disordered" evidence="1">
    <location>
        <begin position="1"/>
        <end position="68"/>
    </location>
</feature>
<accession>A0A7S4ITM0</accession>
<feature type="compositionally biased region" description="Gly residues" evidence="1">
    <location>
        <begin position="369"/>
        <end position="378"/>
    </location>
</feature>
<feature type="transmembrane region" description="Helical" evidence="2">
    <location>
        <begin position="212"/>
        <end position="232"/>
    </location>
</feature>
<feature type="compositionally biased region" description="Basic and acidic residues" evidence="1">
    <location>
        <begin position="1"/>
        <end position="15"/>
    </location>
</feature>
<keyword evidence="2" id="KW-1133">Transmembrane helix</keyword>
<evidence type="ECO:0000313" key="3">
    <source>
        <dbReference type="EMBL" id="CAE2239309.1"/>
    </source>
</evidence>
<feature type="region of interest" description="Disordered" evidence="1">
    <location>
        <begin position="346"/>
        <end position="378"/>
    </location>
</feature>
<keyword evidence="2" id="KW-0812">Transmembrane</keyword>
<name>A0A7S4ITM0_9STRA</name>
<keyword evidence="2" id="KW-0472">Membrane</keyword>
<organism evidence="3">
    <name type="scientific">Odontella aurita</name>
    <dbReference type="NCBI Taxonomy" id="265563"/>
    <lineage>
        <taxon>Eukaryota</taxon>
        <taxon>Sar</taxon>
        <taxon>Stramenopiles</taxon>
        <taxon>Ochrophyta</taxon>
        <taxon>Bacillariophyta</taxon>
        <taxon>Mediophyceae</taxon>
        <taxon>Biddulphiophycidae</taxon>
        <taxon>Eupodiscales</taxon>
        <taxon>Odontellaceae</taxon>
        <taxon>Odontella</taxon>
    </lineage>
</organism>
<sequence>MFRRESGASLERRVDFSSCSDTDDGDSSDFPSDYEQASPPSANASSAGHGDTDDIEGGDGPSSSTNLPPEILSSLRSVLLDRPGSSFPYLSTVASVLVPSYYLHDDPSLAIPLGLASLALAARYYRAHKDREALRADDARRRWRARSNIGGVADGGTTGSSAEVSLEALELLAQLPAGPSRRAEILARAARDPRSESKMMLELARSVRRRRLCSVCSFIAAAVLAVLCWTTLMESWPAIALGMLLTRDAFAAWRSESDTDRLVDGLYALAMDDAGDADMAGGYGRSADADGAAGGIGFGEVCDSSDLCDYTRAGKSWVISPLFHKLRERPNIAGGECKAKLRRELSLHSSGGRRSDSARNARRRRRKGGGSAGRVGVV</sequence>
<evidence type="ECO:0000256" key="2">
    <source>
        <dbReference type="SAM" id="Phobius"/>
    </source>
</evidence>
<reference evidence="3" key="1">
    <citation type="submission" date="2021-01" db="EMBL/GenBank/DDBJ databases">
        <authorList>
            <person name="Corre E."/>
            <person name="Pelletier E."/>
            <person name="Niang G."/>
            <person name="Scheremetjew M."/>
            <person name="Finn R."/>
            <person name="Kale V."/>
            <person name="Holt S."/>
            <person name="Cochrane G."/>
            <person name="Meng A."/>
            <person name="Brown T."/>
            <person name="Cohen L."/>
        </authorList>
    </citation>
    <scope>NUCLEOTIDE SEQUENCE</scope>
    <source>
        <strain evidence="3">Isolate 1302-5</strain>
    </source>
</reference>
<feature type="compositionally biased region" description="Low complexity" evidence="1">
    <location>
        <begin position="28"/>
        <end position="47"/>
    </location>
</feature>
<proteinExistence type="predicted"/>
<evidence type="ECO:0000256" key="1">
    <source>
        <dbReference type="SAM" id="MobiDB-lite"/>
    </source>
</evidence>
<dbReference type="AlphaFoldDB" id="A0A7S4ITM0"/>
<gene>
    <name evidence="3" type="ORF">OAUR00152_LOCUS15164</name>
</gene>
<dbReference type="EMBL" id="HBKQ01022337">
    <property type="protein sequence ID" value="CAE2239309.1"/>
    <property type="molecule type" value="Transcribed_RNA"/>
</dbReference>